<evidence type="ECO:0000313" key="1">
    <source>
        <dbReference type="EMBL" id="MSU09813.1"/>
    </source>
</evidence>
<dbReference type="Pfam" id="PF00702">
    <property type="entry name" value="Hydrolase"/>
    <property type="match status" value="1"/>
</dbReference>
<dbReference type="Proteomes" id="UP000433181">
    <property type="component" value="Unassembled WGS sequence"/>
</dbReference>
<dbReference type="GO" id="GO:0016787">
    <property type="term" value="F:hydrolase activity"/>
    <property type="evidence" value="ECO:0007669"/>
    <property type="project" value="UniProtKB-KW"/>
</dbReference>
<organism evidence="1 2">
    <name type="scientific">Anaerovibrio slackiae</name>
    <dbReference type="NCBI Taxonomy" id="2652309"/>
    <lineage>
        <taxon>Bacteria</taxon>
        <taxon>Bacillati</taxon>
        <taxon>Bacillota</taxon>
        <taxon>Negativicutes</taxon>
        <taxon>Selenomonadales</taxon>
        <taxon>Selenomonadaceae</taxon>
        <taxon>Anaerovibrio</taxon>
    </lineage>
</organism>
<name>A0A6I2UE37_9FIRM</name>
<comment type="caution">
    <text evidence="1">The sequence shown here is derived from an EMBL/GenBank/DDBJ whole genome shotgun (WGS) entry which is preliminary data.</text>
</comment>
<keyword evidence="2" id="KW-1185">Reference proteome</keyword>
<dbReference type="SFLD" id="SFLDG01129">
    <property type="entry name" value="C1.5:_HAD__Beta-PGM__Phosphata"/>
    <property type="match status" value="1"/>
</dbReference>
<dbReference type="InterPro" id="IPR006439">
    <property type="entry name" value="HAD-SF_hydro_IA"/>
</dbReference>
<dbReference type="NCBIfam" id="TIGR01549">
    <property type="entry name" value="HAD-SF-IA-v1"/>
    <property type="match status" value="1"/>
</dbReference>
<reference evidence="1 2" key="1">
    <citation type="submission" date="2019-08" db="EMBL/GenBank/DDBJ databases">
        <title>In-depth cultivation of the pig gut microbiome towards novel bacterial diversity and tailored functional studies.</title>
        <authorList>
            <person name="Wylensek D."/>
            <person name="Hitch T.C.A."/>
            <person name="Clavel T."/>
        </authorList>
    </citation>
    <scope>NUCLEOTIDE SEQUENCE [LARGE SCALE GENOMIC DNA]</scope>
    <source>
        <strain evidence="1 2">WCA-693-APC-5D-A</strain>
    </source>
</reference>
<dbReference type="SFLD" id="SFLDS00003">
    <property type="entry name" value="Haloacid_Dehalogenase"/>
    <property type="match status" value="1"/>
</dbReference>
<dbReference type="GeneID" id="96779765"/>
<keyword evidence="1" id="KW-0378">Hydrolase</keyword>
<dbReference type="PRINTS" id="PR00413">
    <property type="entry name" value="HADHALOGNASE"/>
</dbReference>
<dbReference type="InterPro" id="IPR023214">
    <property type="entry name" value="HAD_sf"/>
</dbReference>
<evidence type="ECO:0000313" key="2">
    <source>
        <dbReference type="Proteomes" id="UP000433181"/>
    </source>
</evidence>
<dbReference type="PANTHER" id="PTHR47829">
    <property type="entry name" value="HYDROLASE, PUTATIVE (AFU_ORTHOLOGUE AFUA_1G12880)-RELATED"/>
    <property type="match status" value="1"/>
</dbReference>
<accession>A0A6I2UE37</accession>
<dbReference type="Gene3D" id="3.40.50.1000">
    <property type="entry name" value="HAD superfamily/HAD-like"/>
    <property type="match status" value="1"/>
</dbReference>
<dbReference type="SUPFAM" id="SSF56784">
    <property type="entry name" value="HAD-like"/>
    <property type="match status" value="1"/>
</dbReference>
<dbReference type="PANTHER" id="PTHR47829:SF1">
    <property type="entry name" value="HAD FAMILY PHOSPHATASE"/>
    <property type="match status" value="1"/>
</dbReference>
<dbReference type="EMBL" id="VUNR01000035">
    <property type="protein sequence ID" value="MSU09813.1"/>
    <property type="molecule type" value="Genomic_DNA"/>
</dbReference>
<dbReference type="AlphaFoldDB" id="A0A6I2UE37"/>
<dbReference type="InterPro" id="IPR052898">
    <property type="entry name" value="ACAD10-like"/>
</dbReference>
<sequence>MIKGVIFDMYETLVTHYSGYPVYFSEAMARDSYVDADAFKAIWQGSKKARSIGRLSFEKVISEILISNNKFSHDVANKIMYKRKMFNEFTCKNVNKSVLHMLETIKSKDIKLGLISNCFSDEVDCIECSPVYSFFDDVRLSYLERVCKPEKDIFMRCLGSLGLEANECMYVSDGDCKELEAASVIGLRTIQATWFCKNNILCEDYGNRFIQVNDPMKIVFYVDQWKGTV</sequence>
<gene>
    <name evidence="1" type="ORF">FYJ84_12610</name>
</gene>
<proteinExistence type="predicted"/>
<dbReference type="RefSeq" id="WP_154407974.1">
    <property type="nucleotide sequence ID" value="NZ_VUNR01000035.1"/>
</dbReference>
<protein>
    <submittedName>
        <fullName evidence="1">HAD-IA family hydrolase</fullName>
    </submittedName>
</protein>
<dbReference type="InterPro" id="IPR036412">
    <property type="entry name" value="HAD-like_sf"/>
</dbReference>